<evidence type="ECO:0000313" key="2">
    <source>
        <dbReference type="Proteomes" id="UP000075666"/>
    </source>
</evidence>
<dbReference type="AlphaFoldDB" id="A0A150LGE5"/>
<accession>A0A150LGE5</accession>
<dbReference type="PATRIC" id="fig|46224.3.peg.3949"/>
<name>A0A150LGE5_9BACI</name>
<keyword evidence="2" id="KW-1185">Reference proteome</keyword>
<gene>
    <name evidence="1" type="ORF">B4102_2139</name>
</gene>
<evidence type="ECO:0000313" key="1">
    <source>
        <dbReference type="EMBL" id="KYD11411.1"/>
    </source>
</evidence>
<organism evidence="1 2">
    <name type="scientific">Heyndrickxia sporothermodurans</name>
    <dbReference type="NCBI Taxonomy" id="46224"/>
    <lineage>
        <taxon>Bacteria</taxon>
        <taxon>Bacillati</taxon>
        <taxon>Bacillota</taxon>
        <taxon>Bacilli</taxon>
        <taxon>Bacillales</taxon>
        <taxon>Bacillaceae</taxon>
        <taxon>Heyndrickxia</taxon>
    </lineage>
</organism>
<dbReference type="EMBL" id="LQYN01000006">
    <property type="protein sequence ID" value="KYD11411.1"/>
    <property type="molecule type" value="Genomic_DNA"/>
</dbReference>
<sequence>MNTVFKNMCKLNTVIKRMCECEYCILNKTKNAESIGKYGIQRLMILSL</sequence>
<reference evidence="1 2" key="1">
    <citation type="submission" date="2016-01" db="EMBL/GenBank/DDBJ databases">
        <title>Genome Sequences of Twelve Sporeforming Bacillus Species Isolated from Foods.</title>
        <authorList>
            <person name="Berendsen E.M."/>
            <person name="Wells-Bennik M.H."/>
            <person name="Krawcyk A.O."/>
            <person name="De Jong A."/>
            <person name="Holsappel S."/>
            <person name="Eijlander R.T."/>
            <person name="Kuipers O.P."/>
        </authorList>
    </citation>
    <scope>NUCLEOTIDE SEQUENCE [LARGE SCALE GENOMIC DNA]</scope>
    <source>
        <strain evidence="1 2">B4102</strain>
    </source>
</reference>
<protein>
    <submittedName>
        <fullName evidence="1">Uncharacterized protein</fullName>
    </submittedName>
</protein>
<comment type="caution">
    <text evidence="1">The sequence shown here is derived from an EMBL/GenBank/DDBJ whole genome shotgun (WGS) entry which is preliminary data.</text>
</comment>
<dbReference type="Proteomes" id="UP000075666">
    <property type="component" value="Unassembled WGS sequence"/>
</dbReference>
<proteinExistence type="predicted"/>